<reference evidence="2 3" key="1">
    <citation type="submission" date="2015-04" db="EMBL/GenBank/DDBJ databases">
        <title>Taxonomic description and genome sequence of Bacillus campisalis sp. nov., a novel member of the genus Bacillus isolated from solar saltern.</title>
        <authorList>
            <person name="Mathan Kumar R."/>
            <person name="Kaur G."/>
            <person name="Kumar A."/>
            <person name="Singh N.K."/>
            <person name="Kaur N."/>
            <person name="Kumar N."/>
            <person name="Mayilraj S."/>
        </authorList>
    </citation>
    <scope>NUCLEOTIDE SEQUENCE [LARGE SCALE GENOMIC DNA]</scope>
    <source>
        <strain evidence="2 3">SA2-6</strain>
    </source>
</reference>
<evidence type="ECO:0000313" key="2">
    <source>
        <dbReference type="EMBL" id="KKK36813.1"/>
    </source>
</evidence>
<protein>
    <submittedName>
        <fullName evidence="2">Uncharacterized protein</fullName>
    </submittedName>
</protein>
<feature type="transmembrane region" description="Helical" evidence="1">
    <location>
        <begin position="9"/>
        <end position="26"/>
    </location>
</feature>
<keyword evidence="1" id="KW-0472">Membrane</keyword>
<comment type="caution">
    <text evidence="2">The sequence shown here is derived from an EMBL/GenBank/DDBJ whole genome shotgun (WGS) entry which is preliminary data.</text>
</comment>
<sequence length="60" mass="6758">MKKELGRNILGAVFCLLLFTAGMIFVEQTWFFILIGIAGLAGFSFFIYRLVLGTLRINGR</sequence>
<organism evidence="2 3">
    <name type="scientific">Mesobacillus campisalis</name>
    <dbReference type="NCBI Taxonomy" id="1408103"/>
    <lineage>
        <taxon>Bacteria</taxon>
        <taxon>Bacillati</taxon>
        <taxon>Bacillota</taxon>
        <taxon>Bacilli</taxon>
        <taxon>Bacillales</taxon>
        <taxon>Bacillaceae</taxon>
        <taxon>Mesobacillus</taxon>
    </lineage>
</organism>
<gene>
    <name evidence="2" type="ORF">WQ57_17280</name>
</gene>
<evidence type="ECO:0000313" key="3">
    <source>
        <dbReference type="Proteomes" id="UP000034166"/>
    </source>
</evidence>
<keyword evidence="1" id="KW-0812">Transmembrane</keyword>
<name>A0A0M2SRN1_9BACI</name>
<accession>A0A0M2SRN1</accession>
<keyword evidence="3" id="KW-1185">Reference proteome</keyword>
<dbReference type="EMBL" id="LAYY01000022">
    <property type="protein sequence ID" value="KKK36813.1"/>
    <property type="molecule type" value="Genomic_DNA"/>
</dbReference>
<dbReference type="AlphaFoldDB" id="A0A0M2SRN1"/>
<dbReference type="RefSeq" id="WP_046525015.1">
    <property type="nucleotide sequence ID" value="NZ_LAYY01000022.1"/>
</dbReference>
<keyword evidence="1" id="KW-1133">Transmembrane helix</keyword>
<evidence type="ECO:0000256" key="1">
    <source>
        <dbReference type="SAM" id="Phobius"/>
    </source>
</evidence>
<feature type="transmembrane region" description="Helical" evidence="1">
    <location>
        <begin position="32"/>
        <end position="52"/>
    </location>
</feature>
<dbReference type="OrthoDB" id="2927717at2"/>
<dbReference type="Proteomes" id="UP000034166">
    <property type="component" value="Unassembled WGS sequence"/>
</dbReference>
<dbReference type="PATRIC" id="fig|1408103.3.peg.3841"/>
<proteinExistence type="predicted"/>